<name>A0A8J5IB26_9STRA</name>
<proteinExistence type="predicted"/>
<dbReference type="EMBL" id="JAENGY010003291">
    <property type="protein sequence ID" value="KAG6942052.1"/>
    <property type="molecule type" value="Genomic_DNA"/>
</dbReference>
<evidence type="ECO:0008006" key="4">
    <source>
        <dbReference type="Google" id="ProtNLM"/>
    </source>
</evidence>
<dbReference type="Proteomes" id="UP000709295">
    <property type="component" value="Unassembled WGS sequence"/>
</dbReference>
<evidence type="ECO:0000313" key="3">
    <source>
        <dbReference type="Proteomes" id="UP000709295"/>
    </source>
</evidence>
<feature type="region of interest" description="Disordered" evidence="1">
    <location>
        <begin position="201"/>
        <end position="226"/>
    </location>
</feature>
<accession>A0A8J5IB26</accession>
<evidence type="ECO:0000256" key="1">
    <source>
        <dbReference type="SAM" id="MobiDB-lite"/>
    </source>
</evidence>
<gene>
    <name evidence="2" type="ORF">JG688_00018347</name>
</gene>
<dbReference type="AlphaFoldDB" id="A0A8J5IB26"/>
<organism evidence="2 3">
    <name type="scientific">Phytophthora aleatoria</name>
    <dbReference type="NCBI Taxonomy" id="2496075"/>
    <lineage>
        <taxon>Eukaryota</taxon>
        <taxon>Sar</taxon>
        <taxon>Stramenopiles</taxon>
        <taxon>Oomycota</taxon>
        <taxon>Peronosporomycetes</taxon>
        <taxon>Peronosporales</taxon>
        <taxon>Peronosporaceae</taxon>
        <taxon>Phytophthora</taxon>
    </lineage>
</organism>
<reference evidence="2" key="1">
    <citation type="submission" date="2021-01" db="EMBL/GenBank/DDBJ databases">
        <title>Phytophthora aleatoria, a newly-described species from Pinus radiata is distinct from Phytophthora cactorum isolates based on comparative genomics.</title>
        <authorList>
            <person name="Mcdougal R."/>
            <person name="Panda P."/>
            <person name="Williams N."/>
            <person name="Studholme D.J."/>
        </authorList>
    </citation>
    <scope>NUCLEOTIDE SEQUENCE</scope>
    <source>
        <strain evidence="2">NZFS 4037</strain>
    </source>
</reference>
<keyword evidence="3" id="KW-1185">Reference proteome</keyword>
<feature type="compositionally biased region" description="Basic residues" evidence="1">
    <location>
        <begin position="201"/>
        <end position="213"/>
    </location>
</feature>
<comment type="caution">
    <text evidence="2">The sequence shown here is derived from an EMBL/GenBank/DDBJ whole genome shotgun (WGS) entry which is preliminary data.</text>
</comment>
<protein>
    <recommendedName>
        <fullName evidence="4">SWIM-type domain-containing protein</fullName>
    </recommendedName>
</protein>
<sequence>MSSLTKIIPRTSALSRHFHVHTATCLSESIFARIGMNQGHVNSVSSADAPAFRKNTNNRIESNFGKLKLDLDSGSTMKERQESLMRHQRRSENESLARVSYEGQWVHYDYDQELSLVLHICTPWVASTMKRECDFAISDEAARIYTFKEKPPGNSVEVTRGEPRYAFSMVNWSCVCDFSLKLPCHHVICFRRCTGLRRSRQKKSHQHSRRRPCLHPETPPKPRQQPSCRLLLLEIPGEAE</sequence>
<evidence type="ECO:0000313" key="2">
    <source>
        <dbReference type="EMBL" id="KAG6942052.1"/>
    </source>
</evidence>